<protein>
    <submittedName>
        <fullName evidence="1">Uncharacterized protein</fullName>
    </submittedName>
</protein>
<dbReference type="HOGENOM" id="CLU_2997948_0_0_1"/>
<evidence type="ECO:0000313" key="1">
    <source>
        <dbReference type="EMBL" id="EMF13802.1"/>
    </source>
</evidence>
<name>M3B1Y4_SPHMS</name>
<organism evidence="1 2">
    <name type="scientific">Sphaerulina musiva (strain SO2202)</name>
    <name type="common">Poplar stem canker fungus</name>
    <name type="synonym">Septoria musiva</name>
    <dbReference type="NCBI Taxonomy" id="692275"/>
    <lineage>
        <taxon>Eukaryota</taxon>
        <taxon>Fungi</taxon>
        <taxon>Dikarya</taxon>
        <taxon>Ascomycota</taxon>
        <taxon>Pezizomycotina</taxon>
        <taxon>Dothideomycetes</taxon>
        <taxon>Dothideomycetidae</taxon>
        <taxon>Mycosphaerellales</taxon>
        <taxon>Mycosphaerellaceae</taxon>
        <taxon>Sphaerulina</taxon>
    </lineage>
</organism>
<dbReference type="EMBL" id="KB456263">
    <property type="protein sequence ID" value="EMF13802.1"/>
    <property type="molecule type" value="Genomic_DNA"/>
</dbReference>
<dbReference type="AlphaFoldDB" id="M3B1Y4"/>
<dbReference type="Proteomes" id="UP000016931">
    <property type="component" value="Unassembled WGS sequence"/>
</dbReference>
<dbReference type="OrthoDB" id="4156665at2759"/>
<dbReference type="GeneID" id="27904788"/>
<proteinExistence type="predicted"/>
<gene>
    <name evidence="1" type="ORF">SEPMUDRAFT_156001</name>
</gene>
<keyword evidence="2" id="KW-1185">Reference proteome</keyword>
<accession>M3B1Y4</accession>
<evidence type="ECO:0000313" key="2">
    <source>
        <dbReference type="Proteomes" id="UP000016931"/>
    </source>
</evidence>
<reference evidence="1 2" key="1">
    <citation type="journal article" date="2012" name="PLoS Pathog.">
        <title>Diverse lifestyles and strategies of plant pathogenesis encoded in the genomes of eighteen Dothideomycetes fungi.</title>
        <authorList>
            <person name="Ohm R.A."/>
            <person name="Feau N."/>
            <person name="Henrissat B."/>
            <person name="Schoch C.L."/>
            <person name="Horwitz B.A."/>
            <person name="Barry K.W."/>
            <person name="Condon B.J."/>
            <person name="Copeland A.C."/>
            <person name="Dhillon B."/>
            <person name="Glaser F."/>
            <person name="Hesse C.N."/>
            <person name="Kosti I."/>
            <person name="LaButti K."/>
            <person name="Lindquist E.A."/>
            <person name="Lucas S."/>
            <person name="Salamov A.A."/>
            <person name="Bradshaw R.E."/>
            <person name="Ciuffetti L."/>
            <person name="Hamelin R.C."/>
            <person name="Kema G.H.J."/>
            <person name="Lawrence C."/>
            <person name="Scott J.A."/>
            <person name="Spatafora J.W."/>
            <person name="Turgeon B.G."/>
            <person name="de Wit P.J.G.M."/>
            <person name="Zhong S."/>
            <person name="Goodwin S.B."/>
            <person name="Grigoriev I.V."/>
        </authorList>
    </citation>
    <scope>NUCLEOTIDE SEQUENCE [LARGE SCALE GENOMIC DNA]</scope>
    <source>
        <strain evidence="1 2">SO2202</strain>
    </source>
</reference>
<sequence length="57" mass="6620">MAVFGSIPGHLIHARTMRDCRRARVDSGHRHVTGKTKRHFQPRRHLHALCLCIQDTH</sequence>
<dbReference type="RefSeq" id="XP_016761923.1">
    <property type="nucleotide sequence ID" value="XM_016907651.1"/>
</dbReference>